<evidence type="ECO:0000259" key="1">
    <source>
        <dbReference type="Pfam" id="PF04986"/>
    </source>
</evidence>
<evidence type="ECO:0000313" key="3">
    <source>
        <dbReference type="EMBL" id="CAD7236363.1"/>
    </source>
</evidence>
<dbReference type="GO" id="GO:0003677">
    <property type="term" value="F:DNA binding"/>
    <property type="evidence" value="ECO:0007669"/>
    <property type="project" value="InterPro"/>
</dbReference>
<feature type="domain" description="Transposase IS801/IS1294" evidence="1">
    <location>
        <begin position="138"/>
        <end position="265"/>
    </location>
</feature>
<dbReference type="AlphaFoldDB" id="A0A7R8ZY86"/>
<dbReference type="InterPro" id="IPR007069">
    <property type="entry name" value="Transposase_32"/>
</dbReference>
<dbReference type="Pfam" id="PF14319">
    <property type="entry name" value="Zn_Tnp_IS91"/>
    <property type="match status" value="1"/>
</dbReference>
<dbReference type="PANTHER" id="PTHR37023">
    <property type="entry name" value="TRANSPOSASE"/>
    <property type="match status" value="1"/>
</dbReference>
<evidence type="ECO:0000259" key="2">
    <source>
        <dbReference type="Pfam" id="PF14319"/>
    </source>
</evidence>
<name>A0A7R8ZY86_9CRUS</name>
<feature type="domain" description="Transposase zinc-binding" evidence="2">
    <location>
        <begin position="7"/>
        <end position="96"/>
    </location>
</feature>
<dbReference type="GO" id="GO:0006313">
    <property type="term" value="P:DNA transposition"/>
    <property type="evidence" value="ECO:0007669"/>
    <property type="project" value="InterPro"/>
</dbReference>
<dbReference type="GO" id="GO:0004803">
    <property type="term" value="F:transposase activity"/>
    <property type="evidence" value="ECO:0007669"/>
    <property type="project" value="InterPro"/>
</dbReference>
<dbReference type="OrthoDB" id="10452072at2759"/>
<organism evidence="3">
    <name type="scientific">Cyprideis torosa</name>
    <dbReference type="NCBI Taxonomy" id="163714"/>
    <lineage>
        <taxon>Eukaryota</taxon>
        <taxon>Metazoa</taxon>
        <taxon>Ecdysozoa</taxon>
        <taxon>Arthropoda</taxon>
        <taxon>Crustacea</taxon>
        <taxon>Oligostraca</taxon>
        <taxon>Ostracoda</taxon>
        <taxon>Podocopa</taxon>
        <taxon>Podocopida</taxon>
        <taxon>Cytherocopina</taxon>
        <taxon>Cytheroidea</taxon>
        <taxon>Cytherideidae</taxon>
        <taxon>Cyprideis</taxon>
    </lineage>
</organism>
<evidence type="ECO:0008006" key="4">
    <source>
        <dbReference type="Google" id="ProtNLM"/>
    </source>
</evidence>
<dbReference type="PANTHER" id="PTHR37023:SF1">
    <property type="entry name" value="ISSOD25 TRANSPOSASE TNPA_ISSOD25"/>
    <property type="match status" value="1"/>
</dbReference>
<dbReference type="InterPro" id="IPR026889">
    <property type="entry name" value="Zn_Tnp"/>
</dbReference>
<gene>
    <name evidence="3" type="ORF">CTOB1V02_LOCUS14178</name>
</gene>
<proteinExistence type="predicted"/>
<reference evidence="3" key="1">
    <citation type="submission" date="2020-11" db="EMBL/GenBank/DDBJ databases">
        <authorList>
            <person name="Tran Van P."/>
        </authorList>
    </citation>
    <scope>NUCLEOTIDE SEQUENCE</scope>
</reference>
<feature type="non-terminal residue" evidence="3">
    <location>
        <position position="266"/>
    </location>
</feature>
<accession>A0A7R8ZY86</accession>
<dbReference type="Pfam" id="PF04986">
    <property type="entry name" value="Y2_Tnp"/>
    <property type="match status" value="1"/>
</dbReference>
<dbReference type="EMBL" id="OB678564">
    <property type="protein sequence ID" value="CAD7236363.1"/>
    <property type="molecule type" value="Genomic_DNA"/>
</dbReference>
<protein>
    <recommendedName>
        <fullName evidence="4">Transposase</fullName>
    </recommendedName>
</protein>
<sequence>MIRLADVFRQFLPDYDALHPRSPQAHKVCQQIEACRTSALGGFQLHCANCGEDGFLYHACRNRHCPRCQHKASEAWEQARLADVVDAPYFHLVFTLPHELNNWARLHPSAIYHALFQSVWGTVNTLGQDKKRLSGQLGMTAVLHTWGQNLSQHIHLHCLIPGGALGAEGDWHPAKSNYLFPVKVLSRLFRGKMVAALRACYDNGSLPRLTDSRSCDNTLDQLMKKEWVVYARHCLSKPETVVRYLSRYTRKIALSESRLMSMDDDT</sequence>